<evidence type="ECO:0000259" key="4">
    <source>
        <dbReference type="Pfam" id="PF01909"/>
    </source>
</evidence>
<evidence type="ECO:0000256" key="2">
    <source>
        <dbReference type="ARBA" id="ARBA00023251"/>
    </source>
</evidence>
<proteinExistence type="predicted"/>
<dbReference type="Gene3D" id="3.30.460.10">
    <property type="entry name" value="Beta Polymerase, domain 2"/>
    <property type="match status" value="1"/>
</dbReference>
<name>A0A4Y3RCY9_STRCI</name>
<dbReference type="InterPro" id="IPR024172">
    <property type="entry name" value="AadA/Aad9"/>
</dbReference>
<dbReference type="SUPFAM" id="SSF81301">
    <property type="entry name" value="Nucleotidyltransferase"/>
    <property type="match status" value="1"/>
</dbReference>
<feature type="domain" description="Polymerase nucleotidyl transferase" evidence="4">
    <location>
        <begin position="25"/>
        <end position="86"/>
    </location>
</feature>
<dbReference type="AlphaFoldDB" id="A0A4Y3RCY9"/>
<organism evidence="6 7">
    <name type="scientific">Streptomyces cacaoi</name>
    <dbReference type="NCBI Taxonomy" id="1898"/>
    <lineage>
        <taxon>Bacteria</taxon>
        <taxon>Bacillati</taxon>
        <taxon>Actinomycetota</taxon>
        <taxon>Actinomycetes</taxon>
        <taxon>Kitasatosporales</taxon>
        <taxon>Streptomycetaceae</taxon>
        <taxon>Streptomyces</taxon>
    </lineage>
</organism>
<feature type="domain" description="Adenylyltransferase AadA C-terminal" evidence="5">
    <location>
        <begin position="152"/>
        <end position="251"/>
    </location>
</feature>
<dbReference type="Pfam" id="PF01909">
    <property type="entry name" value="NTP_transf_2"/>
    <property type="match status" value="1"/>
</dbReference>
<dbReference type="Pfam" id="PF13427">
    <property type="entry name" value="AadA_C"/>
    <property type="match status" value="1"/>
</dbReference>
<evidence type="ECO:0000313" key="6">
    <source>
        <dbReference type="EMBL" id="GEB53610.1"/>
    </source>
</evidence>
<evidence type="ECO:0000256" key="1">
    <source>
        <dbReference type="ARBA" id="ARBA00022679"/>
    </source>
</evidence>
<dbReference type="GO" id="GO:0046677">
    <property type="term" value="P:response to antibiotic"/>
    <property type="evidence" value="ECO:0007669"/>
    <property type="project" value="UniProtKB-KW"/>
</dbReference>
<comment type="catalytic activity">
    <reaction evidence="3">
        <text>spectinomycin + ATP = 9-O-adenylylspectinomycin + diphosphate</text>
        <dbReference type="Rhea" id="RHEA:63228"/>
        <dbReference type="ChEBI" id="CHEBI:30616"/>
        <dbReference type="ChEBI" id="CHEBI:33019"/>
        <dbReference type="ChEBI" id="CHEBI:146260"/>
        <dbReference type="ChEBI" id="CHEBI:146261"/>
    </reaction>
</comment>
<dbReference type="NCBIfam" id="NF010309">
    <property type="entry name" value="PRK13746.1"/>
    <property type="match status" value="1"/>
</dbReference>
<evidence type="ECO:0000259" key="5">
    <source>
        <dbReference type="Pfam" id="PF13427"/>
    </source>
</evidence>
<dbReference type="InterPro" id="IPR025184">
    <property type="entry name" value="AadA_C"/>
</dbReference>
<dbReference type="EMBL" id="BJMM01000057">
    <property type="protein sequence ID" value="GEB53610.1"/>
    <property type="molecule type" value="Genomic_DNA"/>
</dbReference>
<reference evidence="6 7" key="1">
    <citation type="submission" date="2019-06" db="EMBL/GenBank/DDBJ databases">
        <title>Whole genome shotgun sequence of Streptomyces cacaoi subsp. cacaoi NBRC 12748.</title>
        <authorList>
            <person name="Hosoyama A."/>
            <person name="Uohara A."/>
            <person name="Ohji S."/>
            <person name="Ichikawa N."/>
        </authorList>
    </citation>
    <scope>NUCLEOTIDE SEQUENCE [LARGE SCALE GENOMIC DNA]</scope>
    <source>
        <strain evidence="6 7">NBRC 12748</strain>
    </source>
</reference>
<dbReference type="InterPro" id="IPR043519">
    <property type="entry name" value="NT_sf"/>
</dbReference>
<dbReference type="CDD" id="cd05403">
    <property type="entry name" value="NT_KNTase_like"/>
    <property type="match status" value="1"/>
</dbReference>
<dbReference type="GO" id="GO:0070566">
    <property type="term" value="F:adenylyltransferase activity"/>
    <property type="evidence" value="ECO:0007669"/>
    <property type="project" value="InterPro"/>
</dbReference>
<accession>A0A4Y3RCY9</accession>
<evidence type="ECO:0000256" key="3">
    <source>
        <dbReference type="ARBA" id="ARBA00047831"/>
    </source>
</evidence>
<dbReference type="InterPro" id="IPR002934">
    <property type="entry name" value="Polymerase_NTP_transf_dom"/>
</dbReference>
<evidence type="ECO:0000313" key="7">
    <source>
        <dbReference type="Proteomes" id="UP000319210"/>
    </source>
</evidence>
<keyword evidence="2" id="KW-0046">Antibiotic resistance</keyword>
<comment type="caution">
    <text evidence="6">The sequence shown here is derived from an EMBL/GenBank/DDBJ whole genome shotgun (WGS) entry which is preliminary data.</text>
</comment>
<keyword evidence="1 6" id="KW-0808">Transferase</keyword>
<dbReference type="Proteomes" id="UP000319210">
    <property type="component" value="Unassembled WGS sequence"/>
</dbReference>
<keyword evidence="7" id="KW-1185">Reference proteome</keyword>
<dbReference type="PIRSF" id="PIRSF000819">
    <property type="entry name" value="Streptomycin_3-adenylyltransf"/>
    <property type="match status" value="1"/>
</dbReference>
<protein>
    <submittedName>
        <fullName evidence="6">Nucleotidyltransferase</fullName>
    </submittedName>
</protein>
<dbReference type="RefSeq" id="WP_051856276.1">
    <property type="nucleotide sequence ID" value="NZ_BJMM01000057.1"/>
</dbReference>
<gene>
    <name evidence="6" type="ORF">SCA03_61610</name>
</gene>
<sequence>MARIEAYVEAQARAAVQLVRRVLGERVAGAFAHGSAVLGGLGPHSDVDVFVVLRGHTTREERAALVDELMRISGERAERGPARPVELTAVVRDEVCPWRYPPRCEFQYGEWLRDAYERGFVPEPGPDPDLALLITVVLLGDAPLYGPPPAGLLAPVPRADLDRALRAGVPELLSELTDDTRNVVLTLARIWTTLTTGVIRPKDAAADWALPRLPAAHRPVLARARAVHRGEEPEHWDDLAPLLRPFADHVVGEIERAGDG</sequence>